<dbReference type="GO" id="GO:0004672">
    <property type="term" value="F:protein kinase activity"/>
    <property type="evidence" value="ECO:0007669"/>
    <property type="project" value="InterPro"/>
</dbReference>
<sequence length="983" mass="110597">MADSDDEFDLMIDQVLLANLQAAELVGKLVTTGVLQNNGEGPSNKRPRGPNKESGREEGHDKLIADYFSNNPVYNDEDFKRRFRMTRRLFLRIVNDLEREIEYFKQHWDARGVKGFSALQKCTSAIRQLAYGSASDASDEYLRMSETTSRDCLENFCKGIIYLYMRQYLRKPTASDIQRIYTMHEQVHGLPGMLGSIDCMHWAWKNCPVAWRGQFHRGDHAGPTVILEAVASYDEWIWHAFFGVPGATNDIIIVNQSPVFNDLFEDKAADSSFVANGTHYNHGYYLADGIYPEWTTFVKAFRYPHDDERRIHFKERQESARKDIERTFATLQSKWHMVKRPARVWTRTKLQEIMYTCIILHNMIREDEGISNYPFDPTEVLPEDIETNISEADRARNVNLGSGKADVAADVAAEMGGCMLNFTSLPYQPSGECIKNHKHLLKIKAWGIHSTTLCCQSPLTLISKSLARLSSNSSSSSSIFLDSNQWSSCNDPSIFRPQQEFVTFDNCNFKNFFKESGSCSSLSMADLKSNQEFKDASSICGKFGDPGGSFDEICRDCSRAVLKARGSVVKDRLVNGNRTESEVCGVAVVTGLAAEYWNESSLDVVNDLYGCLGGLDVHDSIFQTLLGIVLASMGLMLVIVLVKYVTRKKHQESKSVQFHTKEVPTTWSGLYRFSKAEIDQAMNFSDEKKCLGRGSAGEVYKGILPSGQAVAIKQISNQNNADTFTREVEGLSRIRHPNLVCLFGCCIDDGEQYLVYEYCSAGNLAHHLLRKDSVLTWERRVKILRDCALAIRFLHHYIDGCIVHRDIKLTNILLTENLEPKLSDFGLAKVLGMEESKVFTDVRGTIGYMDPEYMSNAKLTCASDIYSFGIVALQLLSGQKVIELDLEARDQLTTKAKDVSMGKRPLTDIEDPRLKGNLNTVDFESILDVAVLCVAKSSKGRPTIDVVFGEMDKAWQNTAADIRAKREMKAFTAKALDVQVIPL</sequence>
<dbReference type="PANTHER" id="PTHR47150">
    <property type="entry name" value="OS12G0169200 PROTEIN"/>
    <property type="match status" value="1"/>
</dbReference>
<keyword evidence="5" id="KW-1185">Reference proteome</keyword>
<evidence type="ECO:0000313" key="5">
    <source>
        <dbReference type="Proteomes" id="UP001172457"/>
    </source>
</evidence>
<protein>
    <recommendedName>
        <fullName evidence="3">Protein kinase domain-containing protein</fullName>
    </recommendedName>
</protein>
<dbReference type="FunFam" id="1.10.510.10:FF:000530">
    <property type="entry name" value="probable receptor-like protein kinase At5g59700"/>
    <property type="match status" value="1"/>
</dbReference>
<dbReference type="InterPro" id="IPR011009">
    <property type="entry name" value="Kinase-like_dom_sf"/>
</dbReference>
<dbReference type="GO" id="GO:0005524">
    <property type="term" value="F:ATP binding"/>
    <property type="evidence" value="ECO:0007669"/>
    <property type="project" value="InterPro"/>
</dbReference>
<feature type="region of interest" description="Disordered" evidence="1">
    <location>
        <begin position="34"/>
        <end position="58"/>
    </location>
</feature>
<feature type="domain" description="Protein kinase" evidence="3">
    <location>
        <begin position="685"/>
        <end position="956"/>
    </location>
</feature>
<dbReference type="InterPro" id="IPR000719">
    <property type="entry name" value="Prot_kinase_dom"/>
</dbReference>
<name>A0AA38WBT2_9ASTR</name>
<dbReference type="SUPFAM" id="SSF56112">
    <property type="entry name" value="Protein kinase-like (PK-like)"/>
    <property type="match status" value="1"/>
</dbReference>
<dbReference type="InterPro" id="IPR008271">
    <property type="entry name" value="Ser/Thr_kinase_AS"/>
</dbReference>
<keyword evidence="2" id="KW-0812">Transmembrane</keyword>
<dbReference type="Pfam" id="PF04827">
    <property type="entry name" value="Plant_tran"/>
    <property type="match status" value="1"/>
</dbReference>
<gene>
    <name evidence="4" type="ORF">OSB04_029062</name>
</gene>
<proteinExistence type="predicted"/>
<dbReference type="Gene3D" id="1.10.510.10">
    <property type="entry name" value="Transferase(Phosphotransferase) domain 1"/>
    <property type="match status" value="1"/>
</dbReference>
<feature type="transmembrane region" description="Helical" evidence="2">
    <location>
        <begin position="625"/>
        <end position="645"/>
    </location>
</feature>
<dbReference type="Proteomes" id="UP001172457">
    <property type="component" value="Chromosome 7"/>
</dbReference>
<dbReference type="PROSITE" id="PS50011">
    <property type="entry name" value="PROTEIN_KINASE_DOM"/>
    <property type="match status" value="1"/>
</dbReference>
<evidence type="ECO:0000259" key="3">
    <source>
        <dbReference type="PROSITE" id="PS50011"/>
    </source>
</evidence>
<comment type="caution">
    <text evidence="4">The sequence shown here is derived from an EMBL/GenBank/DDBJ whole genome shotgun (WGS) entry which is preliminary data.</text>
</comment>
<evidence type="ECO:0000256" key="1">
    <source>
        <dbReference type="SAM" id="MobiDB-lite"/>
    </source>
</evidence>
<dbReference type="Pfam" id="PF00069">
    <property type="entry name" value="Pkinase"/>
    <property type="match status" value="1"/>
</dbReference>
<evidence type="ECO:0000256" key="2">
    <source>
        <dbReference type="SAM" id="Phobius"/>
    </source>
</evidence>
<dbReference type="EMBL" id="JARYMX010000007">
    <property type="protein sequence ID" value="KAJ9542556.1"/>
    <property type="molecule type" value="Genomic_DNA"/>
</dbReference>
<dbReference type="SMART" id="SM00220">
    <property type="entry name" value="S_TKc"/>
    <property type="match status" value="1"/>
</dbReference>
<dbReference type="PROSITE" id="PS00108">
    <property type="entry name" value="PROTEIN_KINASE_ST"/>
    <property type="match status" value="1"/>
</dbReference>
<organism evidence="4 5">
    <name type="scientific">Centaurea solstitialis</name>
    <name type="common">yellow star-thistle</name>
    <dbReference type="NCBI Taxonomy" id="347529"/>
    <lineage>
        <taxon>Eukaryota</taxon>
        <taxon>Viridiplantae</taxon>
        <taxon>Streptophyta</taxon>
        <taxon>Embryophyta</taxon>
        <taxon>Tracheophyta</taxon>
        <taxon>Spermatophyta</taxon>
        <taxon>Magnoliopsida</taxon>
        <taxon>eudicotyledons</taxon>
        <taxon>Gunneridae</taxon>
        <taxon>Pentapetalae</taxon>
        <taxon>asterids</taxon>
        <taxon>campanulids</taxon>
        <taxon>Asterales</taxon>
        <taxon>Asteraceae</taxon>
        <taxon>Carduoideae</taxon>
        <taxon>Cardueae</taxon>
        <taxon>Centaureinae</taxon>
        <taxon>Centaurea</taxon>
    </lineage>
</organism>
<keyword evidence="2" id="KW-1133">Transmembrane helix</keyword>
<evidence type="ECO:0000313" key="4">
    <source>
        <dbReference type="EMBL" id="KAJ9542556.1"/>
    </source>
</evidence>
<dbReference type="PANTHER" id="PTHR47150:SF4">
    <property type="entry name" value="HARBINGER TRANSPOSASE-DERIVED PROTEIN-RELATED"/>
    <property type="match status" value="1"/>
</dbReference>
<dbReference type="InterPro" id="IPR006912">
    <property type="entry name" value="Harbinger_derived_prot"/>
</dbReference>
<dbReference type="AlphaFoldDB" id="A0AA38WBT2"/>
<keyword evidence="2" id="KW-0472">Membrane</keyword>
<reference evidence="4" key="1">
    <citation type="submission" date="2023-03" db="EMBL/GenBank/DDBJ databases">
        <title>Chromosome-scale reference genome and RAD-based genetic map of yellow starthistle (Centaurea solstitialis) reveal putative structural variation and QTLs associated with invader traits.</title>
        <authorList>
            <person name="Reatini B."/>
            <person name="Cang F.A."/>
            <person name="Jiang Q."/>
            <person name="Mckibben M.T.W."/>
            <person name="Barker M.S."/>
            <person name="Rieseberg L.H."/>
            <person name="Dlugosch K.M."/>
        </authorList>
    </citation>
    <scope>NUCLEOTIDE SEQUENCE</scope>
    <source>
        <strain evidence="4">CAN-66</strain>
        <tissue evidence="4">Leaf</tissue>
    </source>
</reference>
<dbReference type="Gene3D" id="3.30.200.20">
    <property type="entry name" value="Phosphorylase Kinase, domain 1"/>
    <property type="match status" value="1"/>
</dbReference>
<accession>A0AA38WBT2</accession>